<keyword evidence="10" id="KW-1185">Reference proteome</keyword>
<feature type="transmembrane region" description="Helical" evidence="8">
    <location>
        <begin position="34"/>
        <end position="52"/>
    </location>
</feature>
<feature type="transmembrane region" description="Helical" evidence="8">
    <location>
        <begin position="236"/>
        <end position="264"/>
    </location>
</feature>
<feature type="transmembrane region" description="Helical" evidence="8">
    <location>
        <begin position="150"/>
        <end position="172"/>
    </location>
</feature>
<evidence type="ECO:0000256" key="3">
    <source>
        <dbReference type="ARBA" id="ARBA00022448"/>
    </source>
</evidence>
<protein>
    <submittedName>
        <fullName evidence="9">AI-2E family transporter</fullName>
    </submittedName>
</protein>
<gene>
    <name evidence="9" type="ORF">ACFPM8_02135</name>
</gene>
<keyword evidence="5 8" id="KW-0812">Transmembrane</keyword>
<evidence type="ECO:0000313" key="9">
    <source>
        <dbReference type="EMBL" id="MFC5472747.1"/>
    </source>
</evidence>
<reference evidence="10" key="1">
    <citation type="journal article" date="2019" name="Int. J. Syst. Evol. Microbiol.">
        <title>The Global Catalogue of Microorganisms (GCM) 10K type strain sequencing project: providing services to taxonomists for standard genome sequencing and annotation.</title>
        <authorList>
            <consortium name="The Broad Institute Genomics Platform"/>
            <consortium name="The Broad Institute Genome Sequencing Center for Infectious Disease"/>
            <person name="Wu L."/>
            <person name="Ma J."/>
        </authorList>
    </citation>
    <scope>NUCLEOTIDE SEQUENCE [LARGE SCALE GENOMIC DNA]</scope>
    <source>
        <strain evidence="10">JCM 17066</strain>
    </source>
</reference>
<dbReference type="EMBL" id="JBHSMT010000005">
    <property type="protein sequence ID" value="MFC5472747.1"/>
    <property type="molecule type" value="Genomic_DNA"/>
</dbReference>
<comment type="subcellular location">
    <subcellularLocation>
        <location evidence="1">Cell membrane</location>
        <topology evidence="1">Multi-pass membrane protein</topology>
    </subcellularLocation>
</comment>
<feature type="transmembrane region" description="Helical" evidence="8">
    <location>
        <begin position="12"/>
        <end position="28"/>
    </location>
</feature>
<feature type="transmembrane region" description="Helical" evidence="8">
    <location>
        <begin position="308"/>
        <end position="332"/>
    </location>
</feature>
<dbReference type="Proteomes" id="UP001596045">
    <property type="component" value="Unassembled WGS sequence"/>
</dbReference>
<evidence type="ECO:0000256" key="7">
    <source>
        <dbReference type="ARBA" id="ARBA00023136"/>
    </source>
</evidence>
<keyword evidence="7 8" id="KW-0472">Membrane</keyword>
<comment type="caution">
    <text evidence="9">The sequence shown here is derived from an EMBL/GenBank/DDBJ whole genome shotgun (WGS) entry which is preliminary data.</text>
</comment>
<dbReference type="InterPro" id="IPR002549">
    <property type="entry name" value="AI-2E-like"/>
</dbReference>
<evidence type="ECO:0000256" key="8">
    <source>
        <dbReference type="SAM" id="Phobius"/>
    </source>
</evidence>
<name>A0ABW0M730_9BURK</name>
<feature type="transmembrane region" description="Helical" evidence="8">
    <location>
        <begin position="207"/>
        <end position="230"/>
    </location>
</feature>
<evidence type="ECO:0000256" key="5">
    <source>
        <dbReference type="ARBA" id="ARBA00022692"/>
    </source>
</evidence>
<evidence type="ECO:0000256" key="2">
    <source>
        <dbReference type="ARBA" id="ARBA00009773"/>
    </source>
</evidence>
<accession>A0ABW0M730</accession>
<evidence type="ECO:0000256" key="4">
    <source>
        <dbReference type="ARBA" id="ARBA00022475"/>
    </source>
</evidence>
<dbReference type="PANTHER" id="PTHR21716:SF53">
    <property type="entry name" value="PERMEASE PERM-RELATED"/>
    <property type="match status" value="1"/>
</dbReference>
<evidence type="ECO:0000256" key="6">
    <source>
        <dbReference type="ARBA" id="ARBA00022989"/>
    </source>
</evidence>
<dbReference type="RefSeq" id="WP_378994472.1">
    <property type="nucleotide sequence ID" value="NZ_JBHSMT010000005.1"/>
</dbReference>
<organism evidence="9 10">
    <name type="scientific">Paraherbaspirillum soli</name>
    <dbReference type="NCBI Taxonomy" id="631222"/>
    <lineage>
        <taxon>Bacteria</taxon>
        <taxon>Pseudomonadati</taxon>
        <taxon>Pseudomonadota</taxon>
        <taxon>Betaproteobacteria</taxon>
        <taxon>Burkholderiales</taxon>
        <taxon>Oxalobacteraceae</taxon>
        <taxon>Paraherbaspirillum</taxon>
    </lineage>
</organism>
<feature type="transmembrane region" description="Helical" evidence="8">
    <location>
        <begin position="271"/>
        <end position="288"/>
    </location>
</feature>
<evidence type="ECO:0000313" key="10">
    <source>
        <dbReference type="Proteomes" id="UP001596045"/>
    </source>
</evidence>
<evidence type="ECO:0000256" key="1">
    <source>
        <dbReference type="ARBA" id="ARBA00004651"/>
    </source>
</evidence>
<proteinExistence type="inferred from homology"/>
<keyword evidence="6 8" id="KW-1133">Transmembrane helix</keyword>
<dbReference type="Pfam" id="PF01594">
    <property type="entry name" value="AI-2E_transport"/>
    <property type="match status" value="1"/>
</dbReference>
<dbReference type="PANTHER" id="PTHR21716">
    <property type="entry name" value="TRANSMEMBRANE PROTEIN"/>
    <property type="match status" value="1"/>
</dbReference>
<keyword evidence="3" id="KW-0813">Transport</keyword>
<keyword evidence="4" id="KW-1003">Cell membrane</keyword>
<feature type="transmembrane region" description="Helical" evidence="8">
    <location>
        <begin position="64"/>
        <end position="85"/>
    </location>
</feature>
<sequence>MNKTIHREPGPLVWVIIITATLAILLALRGTLWLVLPALLALLLYYTLYPLMQALTHRGVTRNKAAALVMFSFLMLAVVLIALMAPHVVSLASDWHTSADRYLQGGIRFLRNVLGMLEASFSPFARAHLTDTVMQRIDQSNSFSEHLEPLGIALSTNLPPLLLVPFFAYFLLRDGRRFKDLMNGAVPNAYFEKSLSLLHQVDRIASAYFMGLLKLTALDTLTLAVGLWILGFPSALALGLVCAVLAWIPFVGSVLGGVLVMLVAATDFSHAPSMAYSVVGFFVFVRLLDDFVYMPMTVGRELRMHPLMTVVMIFAGGAVAGIAGTMLVLPVLGVVRIIGETISVVATDERLLARHLHAQGLRRRSAARDLLYDFESDGE</sequence>
<comment type="similarity">
    <text evidence="2">Belongs to the autoinducer-2 exporter (AI-2E) (TC 2.A.86) family.</text>
</comment>